<reference evidence="10" key="1">
    <citation type="journal article" date="2023" name="Front. Microbiol.">
        <title>Phylogeography and host specificity of Pasteurellaceae pathogenic to sea-farmed fish in the north-east Atlantic.</title>
        <authorList>
            <person name="Gulla S."/>
            <person name="Colquhoun D.J."/>
            <person name="Olsen A.B."/>
            <person name="Spilsberg B."/>
            <person name="Lagesen K."/>
            <person name="Aakesson C.P."/>
            <person name="Strom S."/>
            <person name="Manji F."/>
            <person name="Birkbeck T.H."/>
            <person name="Nilsen H.K."/>
        </authorList>
    </citation>
    <scope>NUCLEOTIDE SEQUENCE</scope>
    <source>
        <strain evidence="10">VIB1234</strain>
    </source>
</reference>
<dbReference type="SUPFAM" id="SSF53335">
    <property type="entry name" value="S-adenosyl-L-methionine-dependent methyltransferases"/>
    <property type="match status" value="1"/>
</dbReference>
<comment type="catalytic activity">
    <reaction evidence="7">
        <text>adenosine(1518)/adenosine(1519) in 16S rRNA + 4 S-adenosyl-L-methionine = N(6)-dimethyladenosine(1518)/N(6)-dimethyladenosine(1519) in 16S rRNA + 4 S-adenosyl-L-homocysteine + 4 H(+)</text>
        <dbReference type="Rhea" id="RHEA:19609"/>
        <dbReference type="Rhea" id="RHEA-COMP:10232"/>
        <dbReference type="Rhea" id="RHEA-COMP:10233"/>
        <dbReference type="ChEBI" id="CHEBI:15378"/>
        <dbReference type="ChEBI" id="CHEBI:57856"/>
        <dbReference type="ChEBI" id="CHEBI:59789"/>
        <dbReference type="ChEBI" id="CHEBI:74411"/>
        <dbReference type="ChEBI" id="CHEBI:74493"/>
        <dbReference type="EC" id="2.1.1.182"/>
    </reaction>
</comment>
<evidence type="ECO:0000256" key="3">
    <source>
        <dbReference type="ARBA" id="ARBA00022603"/>
    </source>
</evidence>
<dbReference type="Gene3D" id="3.40.50.150">
    <property type="entry name" value="Vaccinia Virus protein VP39"/>
    <property type="match status" value="1"/>
</dbReference>
<evidence type="ECO:0000256" key="7">
    <source>
        <dbReference type="HAMAP-Rule" id="MF_00607"/>
    </source>
</evidence>
<feature type="binding site" evidence="7 8">
    <location>
        <position position="21"/>
    </location>
    <ligand>
        <name>S-adenosyl-L-methionine</name>
        <dbReference type="ChEBI" id="CHEBI:59789"/>
    </ligand>
</feature>
<dbReference type="EC" id="2.1.1.182" evidence="7"/>
<dbReference type="Proteomes" id="UP001230466">
    <property type="component" value="Unassembled WGS sequence"/>
</dbReference>
<keyword evidence="4 7" id="KW-0808">Transferase</keyword>
<feature type="binding site" evidence="7 8">
    <location>
        <position position="23"/>
    </location>
    <ligand>
        <name>S-adenosyl-L-methionine</name>
        <dbReference type="ChEBI" id="CHEBI:59789"/>
    </ligand>
</feature>
<dbReference type="PROSITE" id="PS51689">
    <property type="entry name" value="SAM_RNA_A_N6_MT"/>
    <property type="match status" value="1"/>
</dbReference>
<dbReference type="EMBL" id="JASAYJ010000001">
    <property type="protein sequence ID" value="MDP8186321.1"/>
    <property type="molecule type" value="Genomic_DNA"/>
</dbReference>
<dbReference type="Pfam" id="PF00398">
    <property type="entry name" value="RrnaAD"/>
    <property type="match status" value="1"/>
</dbReference>
<evidence type="ECO:0000313" key="10">
    <source>
        <dbReference type="EMBL" id="MDP8186321.1"/>
    </source>
</evidence>
<keyword evidence="3 7" id="KW-0489">Methyltransferase</keyword>
<dbReference type="InterPro" id="IPR020596">
    <property type="entry name" value="rRNA_Ade_Mease_Trfase_CS"/>
</dbReference>
<dbReference type="InterPro" id="IPR001737">
    <property type="entry name" value="KsgA/Erm"/>
</dbReference>
<dbReference type="GO" id="GO:0005829">
    <property type="term" value="C:cytosol"/>
    <property type="evidence" value="ECO:0007669"/>
    <property type="project" value="TreeGrafter"/>
</dbReference>
<comment type="caution">
    <text evidence="10">The sequence shown here is derived from an EMBL/GenBank/DDBJ whole genome shotgun (WGS) entry which is preliminary data.</text>
</comment>
<feature type="binding site" evidence="7 8">
    <location>
        <position position="94"/>
    </location>
    <ligand>
        <name>S-adenosyl-L-methionine</name>
        <dbReference type="ChEBI" id="CHEBI:59789"/>
    </ligand>
</feature>
<dbReference type="RefSeq" id="WP_211597024.1">
    <property type="nucleotide sequence ID" value="NZ_JAGRQI010000001.1"/>
</dbReference>
<evidence type="ECO:0000313" key="11">
    <source>
        <dbReference type="Proteomes" id="UP001230466"/>
    </source>
</evidence>
<dbReference type="Gene3D" id="1.10.8.100">
    <property type="entry name" value="Ribosomal RNA adenine dimethylase-like, domain 2"/>
    <property type="match status" value="1"/>
</dbReference>
<proteinExistence type="inferred from homology"/>
<keyword evidence="1 7" id="KW-0963">Cytoplasm</keyword>
<keyword evidence="2 7" id="KW-0698">rRNA processing</keyword>
<dbReference type="PANTHER" id="PTHR11727:SF7">
    <property type="entry name" value="DIMETHYLADENOSINE TRANSFERASE-RELATED"/>
    <property type="match status" value="1"/>
</dbReference>
<dbReference type="HAMAP" id="MF_00607">
    <property type="entry name" value="16SrRNA_methyltr_A"/>
    <property type="match status" value="1"/>
</dbReference>
<comment type="function">
    <text evidence="7">Specifically dimethylates two adjacent adenosines (A1518 and A1519) in the loop of a conserved hairpin near the 3'-end of 16S rRNA in the 30S particle. May play a critical role in biogenesis of 30S subunits.</text>
</comment>
<evidence type="ECO:0000259" key="9">
    <source>
        <dbReference type="SMART" id="SM00650"/>
    </source>
</evidence>
<feature type="binding site" evidence="7 8">
    <location>
        <position position="120"/>
    </location>
    <ligand>
        <name>S-adenosyl-L-methionine</name>
        <dbReference type="ChEBI" id="CHEBI:59789"/>
    </ligand>
</feature>
<accession>A0AAW8CLZ1</accession>
<evidence type="ECO:0000256" key="4">
    <source>
        <dbReference type="ARBA" id="ARBA00022679"/>
    </source>
</evidence>
<gene>
    <name evidence="7 10" type="primary">rsmA</name>
    <name evidence="7" type="synonym">ksgA</name>
    <name evidence="10" type="ORF">QJU78_00795</name>
</gene>
<dbReference type="PANTHER" id="PTHR11727">
    <property type="entry name" value="DIMETHYLADENOSINE TRANSFERASE"/>
    <property type="match status" value="1"/>
</dbReference>
<feature type="binding site" evidence="7 8">
    <location>
        <position position="69"/>
    </location>
    <ligand>
        <name>S-adenosyl-L-methionine</name>
        <dbReference type="ChEBI" id="CHEBI:59789"/>
    </ligand>
</feature>
<dbReference type="InterPro" id="IPR020598">
    <property type="entry name" value="rRNA_Ade_methylase_Trfase_N"/>
</dbReference>
<organism evidence="10 11">
    <name type="scientific">Pasteurella atlantica</name>
    <dbReference type="NCBI Taxonomy" id="2827233"/>
    <lineage>
        <taxon>Bacteria</taxon>
        <taxon>Pseudomonadati</taxon>
        <taxon>Pseudomonadota</taxon>
        <taxon>Gammaproteobacteria</taxon>
        <taxon>Pasteurellales</taxon>
        <taxon>Pasteurellaceae</taxon>
        <taxon>Pasteurella</taxon>
    </lineage>
</organism>
<evidence type="ECO:0000256" key="2">
    <source>
        <dbReference type="ARBA" id="ARBA00022552"/>
    </source>
</evidence>
<keyword evidence="6 7" id="KW-0694">RNA-binding</keyword>
<dbReference type="FunFam" id="1.10.8.100:FF:000001">
    <property type="entry name" value="Ribosomal RNA small subunit methyltransferase A"/>
    <property type="match status" value="1"/>
</dbReference>
<feature type="domain" description="Ribosomal RNA adenine methylase transferase N-terminal" evidence="9">
    <location>
        <begin position="28"/>
        <end position="205"/>
    </location>
</feature>
<comment type="subcellular location">
    <subcellularLocation>
        <location evidence="7">Cytoplasm</location>
    </subcellularLocation>
</comment>
<name>A0AAW8CLZ1_9PAST</name>
<dbReference type="InterPro" id="IPR029063">
    <property type="entry name" value="SAM-dependent_MTases_sf"/>
</dbReference>
<feature type="binding site" evidence="7 8">
    <location>
        <position position="48"/>
    </location>
    <ligand>
        <name>S-adenosyl-L-methionine</name>
        <dbReference type="ChEBI" id="CHEBI:59789"/>
    </ligand>
</feature>
<keyword evidence="5 7" id="KW-0949">S-adenosyl-L-methionine</keyword>
<dbReference type="GO" id="GO:0003723">
    <property type="term" value="F:RNA binding"/>
    <property type="evidence" value="ECO:0007669"/>
    <property type="project" value="UniProtKB-UniRule"/>
</dbReference>
<evidence type="ECO:0000256" key="1">
    <source>
        <dbReference type="ARBA" id="ARBA00022490"/>
    </source>
</evidence>
<sequence>MMSSNSKKHLGHTARKRFGQNFLQDQDVIHNIIAVINPQNSDFLIEIGPGLGALTEPVAEQVDKLTVIELDRDLAKRLRHHPFLNQKLTVIEQDALNFNFREYFATLNLNENNGIRIFGNLPYNISTPLIFHLLTFHDLIQDMHFMLQKEVVKRLCAAPNSKTYGRLTVMAQYYCQIIPVLEVPPSAFKPAPKVDSAVVRLVPHTILPYPVKDISYLNRVVTQAFNQRRKTLRNSLSQLFTADQLEALGMNLQARAENLSLADYVSLANWLYDNQDIKY</sequence>
<dbReference type="InterPro" id="IPR023165">
    <property type="entry name" value="rRNA_Ade_diMease-like_C"/>
</dbReference>
<evidence type="ECO:0000256" key="6">
    <source>
        <dbReference type="ARBA" id="ARBA00022884"/>
    </source>
</evidence>
<dbReference type="InterPro" id="IPR011530">
    <property type="entry name" value="rRNA_adenine_dimethylase"/>
</dbReference>
<dbReference type="SMART" id="SM00650">
    <property type="entry name" value="rADc"/>
    <property type="match status" value="1"/>
</dbReference>
<dbReference type="AlphaFoldDB" id="A0AAW8CLZ1"/>
<dbReference type="NCBIfam" id="TIGR00755">
    <property type="entry name" value="ksgA"/>
    <property type="match status" value="1"/>
</dbReference>
<protein>
    <recommendedName>
        <fullName evidence="7">Ribosomal RNA small subunit methyltransferase A</fullName>
        <ecNumber evidence="7">2.1.1.182</ecNumber>
    </recommendedName>
    <alternativeName>
        <fullName evidence="7">16S rRNA (adenine(1518)-N(6)/adenine(1519)-N(6))-dimethyltransferase</fullName>
    </alternativeName>
    <alternativeName>
        <fullName evidence="7">16S rRNA dimethyladenosine transferase</fullName>
    </alternativeName>
    <alternativeName>
        <fullName evidence="7">16S rRNA dimethylase</fullName>
    </alternativeName>
    <alternativeName>
        <fullName evidence="7">S-adenosylmethionine-6-N', N'-adenosyl(rRNA) dimethyltransferase</fullName>
    </alternativeName>
</protein>
<dbReference type="CDD" id="cd02440">
    <property type="entry name" value="AdoMet_MTases"/>
    <property type="match status" value="1"/>
</dbReference>
<dbReference type="GO" id="GO:0052908">
    <property type="term" value="F:16S rRNA (adenine(1518)-N(6)/adenine(1519)-N(6))-dimethyltransferase activity"/>
    <property type="evidence" value="ECO:0007669"/>
    <property type="project" value="UniProtKB-EC"/>
</dbReference>
<evidence type="ECO:0000256" key="5">
    <source>
        <dbReference type="ARBA" id="ARBA00022691"/>
    </source>
</evidence>
<evidence type="ECO:0000256" key="8">
    <source>
        <dbReference type="PROSITE-ProRule" id="PRU01026"/>
    </source>
</evidence>
<comment type="similarity">
    <text evidence="7">Belongs to the class I-like SAM-binding methyltransferase superfamily. rRNA adenine N(6)-methyltransferase family. RsmA subfamily.</text>
</comment>
<dbReference type="PROSITE" id="PS01131">
    <property type="entry name" value="RRNA_A_DIMETH"/>
    <property type="match status" value="1"/>
</dbReference>
<dbReference type="FunFam" id="3.40.50.150:FF:000006">
    <property type="entry name" value="Ribosomal RNA small subunit methyltransferase A"/>
    <property type="match status" value="1"/>
</dbReference>